<evidence type="ECO:0000313" key="2">
    <source>
        <dbReference type="Proteomes" id="UP000054248"/>
    </source>
</evidence>
<dbReference type="Proteomes" id="UP000054248">
    <property type="component" value="Unassembled WGS sequence"/>
</dbReference>
<dbReference type="AlphaFoldDB" id="A0A0C3QD50"/>
<protein>
    <submittedName>
        <fullName evidence="1">Uncharacterized protein</fullName>
    </submittedName>
</protein>
<keyword evidence="2" id="KW-1185">Reference proteome</keyword>
<organism evidence="1 2">
    <name type="scientific">Tulasnella calospora MUT 4182</name>
    <dbReference type="NCBI Taxonomy" id="1051891"/>
    <lineage>
        <taxon>Eukaryota</taxon>
        <taxon>Fungi</taxon>
        <taxon>Dikarya</taxon>
        <taxon>Basidiomycota</taxon>
        <taxon>Agaricomycotina</taxon>
        <taxon>Agaricomycetes</taxon>
        <taxon>Cantharellales</taxon>
        <taxon>Tulasnellaceae</taxon>
        <taxon>Tulasnella</taxon>
    </lineage>
</organism>
<dbReference type="OrthoDB" id="3197447at2759"/>
<dbReference type="EMBL" id="KN822990">
    <property type="protein sequence ID" value="KIO28805.1"/>
    <property type="molecule type" value="Genomic_DNA"/>
</dbReference>
<dbReference type="HOGENOM" id="CLU_3052108_0_0_1"/>
<name>A0A0C3QD50_9AGAM</name>
<evidence type="ECO:0000313" key="1">
    <source>
        <dbReference type="EMBL" id="KIO28805.1"/>
    </source>
</evidence>
<reference evidence="2" key="2">
    <citation type="submission" date="2015-01" db="EMBL/GenBank/DDBJ databases">
        <title>Evolutionary Origins and Diversification of the Mycorrhizal Mutualists.</title>
        <authorList>
            <consortium name="DOE Joint Genome Institute"/>
            <consortium name="Mycorrhizal Genomics Consortium"/>
            <person name="Kohler A."/>
            <person name="Kuo A."/>
            <person name="Nagy L.G."/>
            <person name="Floudas D."/>
            <person name="Copeland A."/>
            <person name="Barry K.W."/>
            <person name="Cichocki N."/>
            <person name="Veneault-Fourrey C."/>
            <person name="LaButti K."/>
            <person name="Lindquist E.A."/>
            <person name="Lipzen A."/>
            <person name="Lundell T."/>
            <person name="Morin E."/>
            <person name="Murat C."/>
            <person name="Riley R."/>
            <person name="Ohm R."/>
            <person name="Sun H."/>
            <person name="Tunlid A."/>
            <person name="Henrissat B."/>
            <person name="Grigoriev I.V."/>
            <person name="Hibbett D.S."/>
            <person name="Martin F."/>
        </authorList>
    </citation>
    <scope>NUCLEOTIDE SEQUENCE [LARGE SCALE GENOMIC DNA]</scope>
    <source>
        <strain evidence="2">MUT 4182</strain>
    </source>
</reference>
<sequence>MADYAVSCFADDALEWSISVHRDVLEDWDVLQRALMEEYCKHRVSSVERLGCAR</sequence>
<accession>A0A0C3QD50</accession>
<gene>
    <name evidence="1" type="ORF">M407DRAFT_242864</name>
</gene>
<reference evidence="1 2" key="1">
    <citation type="submission" date="2014-04" db="EMBL/GenBank/DDBJ databases">
        <authorList>
            <consortium name="DOE Joint Genome Institute"/>
            <person name="Kuo A."/>
            <person name="Girlanda M."/>
            <person name="Perotto S."/>
            <person name="Kohler A."/>
            <person name="Nagy L.G."/>
            <person name="Floudas D."/>
            <person name="Copeland A."/>
            <person name="Barry K.W."/>
            <person name="Cichocki N."/>
            <person name="Veneault-Fourrey C."/>
            <person name="LaButti K."/>
            <person name="Lindquist E.A."/>
            <person name="Lipzen A."/>
            <person name="Lundell T."/>
            <person name="Morin E."/>
            <person name="Murat C."/>
            <person name="Sun H."/>
            <person name="Tunlid A."/>
            <person name="Henrissat B."/>
            <person name="Grigoriev I.V."/>
            <person name="Hibbett D.S."/>
            <person name="Martin F."/>
            <person name="Nordberg H.P."/>
            <person name="Cantor M.N."/>
            <person name="Hua S.X."/>
        </authorList>
    </citation>
    <scope>NUCLEOTIDE SEQUENCE [LARGE SCALE GENOMIC DNA]</scope>
    <source>
        <strain evidence="1 2">MUT 4182</strain>
    </source>
</reference>
<proteinExistence type="predicted"/>